<dbReference type="EMBL" id="CP009286">
    <property type="protein sequence ID" value="AIQ64419.1"/>
    <property type="molecule type" value="Genomic_DNA"/>
</dbReference>
<dbReference type="InterPro" id="IPR018520">
    <property type="entry name" value="UPP_synth-like_CS"/>
</dbReference>
<dbReference type="FunFam" id="3.40.1180.10:FF:000001">
    <property type="entry name" value="(2E,6E)-farnesyl-diphosphate-specific ditrans,polycis-undecaprenyl-diphosphate synthase"/>
    <property type="match status" value="1"/>
</dbReference>
<dbReference type="CDD" id="cd00475">
    <property type="entry name" value="Cis_IPPS"/>
    <property type="match status" value="1"/>
</dbReference>
<feature type="binding site" evidence="2">
    <location>
        <begin position="79"/>
        <end position="81"/>
    </location>
    <ligand>
        <name>substrate</name>
    </ligand>
</feature>
<dbReference type="PROSITE" id="PS01066">
    <property type="entry name" value="UPP_SYNTHASE"/>
    <property type="match status" value="1"/>
</dbReference>
<reference evidence="3 4" key="1">
    <citation type="submission" date="2014-08" db="EMBL/GenBank/DDBJ databases">
        <title>Comparative genomics of the Paenibacillus odorifer group.</title>
        <authorList>
            <person name="den Bakker H.C."/>
            <person name="Tsai Y.-C."/>
            <person name="Martin N."/>
            <person name="Korlach J."/>
            <person name="Wiedmann M."/>
        </authorList>
    </citation>
    <scope>NUCLEOTIDE SEQUENCE [LARGE SCALE GENOMIC DNA]</scope>
    <source>
        <strain evidence="3 4">DSM 14472</strain>
    </source>
</reference>
<dbReference type="InterPro" id="IPR001441">
    <property type="entry name" value="UPP_synth-like"/>
</dbReference>
<organism evidence="3 4">
    <name type="scientific">Paenibacillus stellifer</name>
    <dbReference type="NCBI Taxonomy" id="169760"/>
    <lineage>
        <taxon>Bacteria</taxon>
        <taxon>Bacillati</taxon>
        <taxon>Bacillota</taxon>
        <taxon>Bacilli</taxon>
        <taxon>Bacillales</taxon>
        <taxon>Paenibacillaceae</taxon>
        <taxon>Paenibacillus</taxon>
    </lineage>
</organism>
<dbReference type="RefSeq" id="WP_038696680.1">
    <property type="nucleotide sequence ID" value="NZ_CP009286.1"/>
</dbReference>
<feature type="binding site" evidence="2">
    <location>
        <position position="51"/>
    </location>
    <ligand>
        <name>substrate</name>
    </ligand>
</feature>
<comment type="similarity">
    <text evidence="2">Belongs to the UPP synthase family.</text>
</comment>
<dbReference type="EC" id="2.5.1.-" evidence="2"/>
<dbReference type="Proteomes" id="UP000029507">
    <property type="component" value="Chromosome"/>
</dbReference>
<feature type="binding site" evidence="2">
    <location>
        <position position="202"/>
    </location>
    <ligand>
        <name>substrate</name>
    </ligand>
</feature>
<dbReference type="HAMAP" id="MF_01139">
    <property type="entry name" value="ISPT"/>
    <property type="match status" value="1"/>
</dbReference>
<dbReference type="STRING" id="169760.PSTEL_16270"/>
<dbReference type="GO" id="GO:0000287">
    <property type="term" value="F:magnesium ion binding"/>
    <property type="evidence" value="ECO:0007669"/>
    <property type="project" value="UniProtKB-UniRule"/>
</dbReference>
<keyword evidence="2" id="KW-0479">Metal-binding</keyword>
<keyword evidence="1 2" id="KW-0808">Transferase</keyword>
<evidence type="ECO:0000313" key="4">
    <source>
        <dbReference type="Proteomes" id="UP000029507"/>
    </source>
</evidence>
<feature type="binding site" evidence="2">
    <location>
        <position position="34"/>
    </location>
    <ligand>
        <name>Mg(2+)</name>
        <dbReference type="ChEBI" id="CHEBI:18420"/>
    </ligand>
</feature>
<dbReference type="KEGG" id="pste:PSTEL_16270"/>
<feature type="binding site" evidence="2">
    <location>
        <position position="39"/>
    </location>
    <ligand>
        <name>substrate</name>
    </ligand>
</feature>
<accession>A0A089N6R5</accession>
<comment type="subunit">
    <text evidence="2">Homodimer.</text>
</comment>
<comment type="function">
    <text evidence="2">Catalyzes the condensation of isopentenyl diphosphate (IPP) with allylic pyrophosphates generating different type of terpenoids.</text>
</comment>
<dbReference type="HOGENOM" id="CLU_038505_1_1_9"/>
<dbReference type="OrthoDB" id="4191603at2"/>
<feature type="binding site" evidence="2">
    <location>
        <position position="221"/>
    </location>
    <ligand>
        <name>Mg(2+)</name>
        <dbReference type="ChEBI" id="CHEBI:18420"/>
    </ligand>
</feature>
<dbReference type="NCBIfam" id="TIGR00055">
    <property type="entry name" value="uppS"/>
    <property type="match status" value="1"/>
</dbReference>
<dbReference type="GO" id="GO:0016094">
    <property type="term" value="P:polyprenol biosynthetic process"/>
    <property type="evidence" value="ECO:0007669"/>
    <property type="project" value="TreeGrafter"/>
</dbReference>
<dbReference type="PANTHER" id="PTHR10291">
    <property type="entry name" value="DEHYDRODOLICHYL DIPHOSPHATE SYNTHASE FAMILY MEMBER"/>
    <property type="match status" value="1"/>
</dbReference>
<evidence type="ECO:0000256" key="1">
    <source>
        <dbReference type="ARBA" id="ARBA00022679"/>
    </source>
</evidence>
<dbReference type="AlphaFoldDB" id="A0A089N6R5"/>
<feature type="active site" evidence="2">
    <location>
        <position position="34"/>
    </location>
</feature>
<keyword evidence="2" id="KW-0460">Magnesium</keyword>
<feature type="binding site" evidence="2">
    <location>
        <begin position="208"/>
        <end position="210"/>
    </location>
    <ligand>
        <name>substrate</name>
    </ligand>
</feature>
<evidence type="ECO:0000256" key="2">
    <source>
        <dbReference type="HAMAP-Rule" id="MF_01139"/>
    </source>
</evidence>
<dbReference type="PANTHER" id="PTHR10291:SF0">
    <property type="entry name" value="DEHYDRODOLICHYL DIPHOSPHATE SYNTHASE 2"/>
    <property type="match status" value="1"/>
</dbReference>
<feature type="binding site" evidence="2">
    <location>
        <position position="47"/>
    </location>
    <ligand>
        <name>substrate</name>
    </ligand>
</feature>
<dbReference type="NCBIfam" id="NF011405">
    <property type="entry name" value="PRK14830.1"/>
    <property type="match status" value="1"/>
</dbReference>
<sequence>MIKRVQSWLGREDRQQPVDISPDNIPRHVAIIMDGNGRWAKRLGLPRIVGHQNGMKAVKRVTIAADELGIEFLTMYAFSTENWKRPKEEVDFLMRLPVEFLAIELDELIEKNVQVRVMGDSEALPSYTRKAMEEAVQRTENNTGLILNFALNYGGRKEIEDCMRELAIEVAEGKLNPDDINSQLIDSRLLSGGLPDPDLMIRTSGEMRLSNFMLWQLAYSELWFTDVYWPEFGREHLLQAVAEYQRRSRRYGGLK</sequence>
<dbReference type="GO" id="GO:0005829">
    <property type="term" value="C:cytosol"/>
    <property type="evidence" value="ECO:0007669"/>
    <property type="project" value="TreeGrafter"/>
</dbReference>
<feature type="binding site" evidence="2">
    <location>
        <begin position="35"/>
        <end position="38"/>
    </location>
    <ligand>
        <name>substrate</name>
    </ligand>
</feature>
<dbReference type="Pfam" id="PF01255">
    <property type="entry name" value="Prenyltransf"/>
    <property type="match status" value="1"/>
</dbReference>
<dbReference type="InterPro" id="IPR036424">
    <property type="entry name" value="UPP_synth-like_sf"/>
</dbReference>
<feature type="active site" description="Proton acceptor" evidence="2">
    <location>
        <position position="82"/>
    </location>
</feature>
<name>A0A089N6R5_9BACL</name>
<feature type="binding site" evidence="2">
    <location>
        <position position="85"/>
    </location>
    <ligand>
        <name>substrate</name>
    </ligand>
</feature>
<dbReference type="SUPFAM" id="SSF64005">
    <property type="entry name" value="Undecaprenyl diphosphate synthase"/>
    <property type="match status" value="1"/>
</dbReference>
<proteinExistence type="inferred from homology"/>
<evidence type="ECO:0000313" key="3">
    <source>
        <dbReference type="EMBL" id="AIQ64419.1"/>
    </source>
</evidence>
<gene>
    <name evidence="3" type="ORF">PSTEL_16270</name>
</gene>
<feature type="binding site" evidence="2">
    <location>
        <position position="83"/>
    </location>
    <ligand>
        <name>substrate</name>
    </ligand>
</feature>
<dbReference type="GO" id="GO:0030145">
    <property type="term" value="F:manganese ion binding"/>
    <property type="evidence" value="ECO:0007669"/>
    <property type="project" value="TreeGrafter"/>
</dbReference>
<dbReference type="Gene3D" id="3.40.1180.10">
    <property type="entry name" value="Decaprenyl diphosphate synthase-like"/>
    <property type="match status" value="1"/>
</dbReference>
<dbReference type="GO" id="GO:0008834">
    <property type="term" value="F:ditrans,polycis-undecaprenyl-diphosphate synthase [(2E,6E)-farnesyl-diphosphate specific] activity"/>
    <property type="evidence" value="ECO:0007669"/>
    <property type="project" value="TreeGrafter"/>
</dbReference>
<protein>
    <recommendedName>
        <fullName evidence="2">Isoprenyl transferase</fullName>
        <ecNumber evidence="2">2.5.1.-</ecNumber>
    </recommendedName>
</protein>
<keyword evidence="4" id="KW-1185">Reference proteome</keyword>
<comment type="cofactor">
    <cofactor evidence="2">
        <name>Mg(2+)</name>
        <dbReference type="ChEBI" id="CHEBI:18420"/>
    </cofactor>
    <text evidence="2">Binds 2 magnesium ions per subunit.</text>
</comment>